<reference evidence="2" key="1">
    <citation type="journal article" date="2019" name="Sci. Rep.">
        <title>Draft genome of Tanacetum cinerariifolium, the natural source of mosquito coil.</title>
        <authorList>
            <person name="Yamashiro T."/>
            <person name="Shiraishi A."/>
            <person name="Satake H."/>
            <person name="Nakayama K."/>
        </authorList>
    </citation>
    <scope>NUCLEOTIDE SEQUENCE</scope>
</reference>
<feature type="non-terminal residue" evidence="2">
    <location>
        <position position="1"/>
    </location>
</feature>
<dbReference type="EMBL" id="BKCJ011283091">
    <property type="protein sequence ID" value="GFD14953.1"/>
    <property type="molecule type" value="Genomic_DNA"/>
</dbReference>
<comment type="caution">
    <text evidence="2">The sequence shown here is derived from an EMBL/GenBank/DDBJ whole genome shotgun (WGS) entry which is preliminary data.</text>
</comment>
<accession>A0A699TYU8</accession>
<gene>
    <name evidence="2" type="ORF">Tci_886922</name>
</gene>
<feature type="region of interest" description="Disordered" evidence="1">
    <location>
        <begin position="1"/>
        <end position="42"/>
    </location>
</feature>
<organism evidence="2">
    <name type="scientific">Tanacetum cinerariifolium</name>
    <name type="common">Dalmatian daisy</name>
    <name type="synonym">Chrysanthemum cinerariifolium</name>
    <dbReference type="NCBI Taxonomy" id="118510"/>
    <lineage>
        <taxon>Eukaryota</taxon>
        <taxon>Viridiplantae</taxon>
        <taxon>Streptophyta</taxon>
        <taxon>Embryophyta</taxon>
        <taxon>Tracheophyta</taxon>
        <taxon>Spermatophyta</taxon>
        <taxon>Magnoliopsida</taxon>
        <taxon>eudicotyledons</taxon>
        <taxon>Gunneridae</taxon>
        <taxon>Pentapetalae</taxon>
        <taxon>asterids</taxon>
        <taxon>campanulids</taxon>
        <taxon>Asterales</taxon>
        <taxon>Asteraceae</taxon>
        <taxon>Asteroideae</taxon>
        <taxon>Anthemideae</taxon>
        <taxon>Anthemidinae</taxon>
        <taxon>Tanacetum</taxon>
    </lineage>
</organism>
<protein>
    <submittedName>
        <fullName evidence="2">Uncharacterized protein</fullName>
    </submittedName>
</protein>
<proteinExistence type="predicted"/>
<dbReference type="AlphaFoldDB" id="A0A699TYU8"/>
<sequence>LLPLWTADPPFPQEPKISQDARFKPSNDDGKKVNEVPRQQNE</sequence>
<feature type="compositionally biased region" description="Basic and acidic residues" evidence="1">
    <location>
        <begin position="17"/>
        <end position="42"/>
    </location>
</feature>
<evidence type="ECO:0000313" key="2">
    <source>
        <dbReference type="EMBL" id="GFD14953.1"/>
    </source>
</evidence>
<name>A0A699TYU8_TANCI</name>
<evidence type="ECO:0000256" key="1">
    <source>
        <dbReference type="SAM" id="MobiDB-lite"/>
    </source>
</evidence>